<feature type="region of interest" description="Disordered" evidence="1">
    <location>
        <begin position="1"/>
        <end position="76"/>
    </location>
</feature>
<gene>
    <name evidence="2" type="ORF">AVDCRST_MAG85-605</name>
</gene>
<proteinExistence type="predicted"/>
<accession>A0A6J4RR93</accession>
<dbReference type="EMBL" id="CADCVT010000061">
    <property type="protein sequence ID" value="CAA9479958.1"/>
    <property type="molecule type" value="Genomic_DNA"/>
</dbReference>
<organism evidence="2">
    <name type="scientific">uncultured Solirubrobacteraceae bacterium</name>
    <dbReference type="NCBI Taxonomy" id="1162706"/>
    <lineage>
        <taxon>Bacteria</taxon>
        <taxon>Bacillati</taxon>
        <taxon>Actinomycetota</taxon>
        <taxon>Thermoleophilia</taxon>
        <taxon>Solirubrobacterales</taxon>
        <taxon>Solirubrobacteraceae</taxon>
        <taxon>environmental samples</taxon>
    </lineage>
</organism>
<feature type="compositionally biased region" description="Basic residues" evidence="1">
    <location>
        <begin position="41"/>
        <end position="63"/>
    </location>
</feature>
<evidence type="ECO:0000256" key="1">
    <source>
        <dbReference type="SAM" id="MobiDB-lite"/>
    </source>
</evidence>
<dbReference type="AlphaFoldDB" id="A0A6J4RR93"/>
<feature type="non-terminal residue" evidence="2">
    <location>
        <position position="1"/>
    </location>
</feature>
<reference evidence="2" key="1">
    <citation type="submission" date="2020-02" db="EMBL/GenBank/DDBJ databases">
        <authorList>
            <person name="Meier V. D."/>
        </authorList>
    </citation>
    <scope>NUCLEOTIDE SEQUENCE</scope>
    <source>
        <strain evidence="2">AVDCRST_MAG85</strain>
    </source>
</reference>
<name>A0A6J4RR93_9ACTN</name>
<feature type="compositionally biased region" description="Low complexity" evidence="1">
    <location>
        <begin position="16"/>
        <end position="40"/>
    </location>
</feature>
<feature type="non-terminal residue" evidence="2">
    <location>
        <position position="76"/>
    </location>
</feature>
<sequence>AAARPLVSGAPPVRPADPVAAQRARRAPGPAVGRLAGARAARSRPRAARRAAPRRTRRYRRAGRAVVQPAGGGRAR</sequence>
<evidence type="ECO:0000313" key="2">
    <source>
        <dbReference type="EMBL" id="CAA9479958.1"/>
    </source>
</evidence>
<protein>
    <submittedName>
        <fullName evidence="2">Uncharacterized protein</fullName>
    </submittedName>
</protein>